<dbReference type="PROSITE" id="PS50994">
    <property type="entry name" value="INTEGRASE"/>
    <property type="match status" value="1"/>
</dbReference>
<dbReference type="CTD" id="68917759"/>
<dbReference type="GO" id="GO:0003676">
    <property type="term" value="F:nucleic acid binding"/>
    <property type="evidence" value="ECO:0007669"/>
    <property type="project" value="InterPro"/>
</dbReference>
<dbReference type="InterPro" id="IPR012337">
    <property type="entry name" value="RNaseH-like_sf"/>
</dbReference>
<reference evidence="4 5" key="1">
    <citation type="journal article" date="2003" name="PLoS Biol.">
        <title>The genome sequence of Caenorhabditis briggsae: a platform for comparative genomics.</title>
        <authorList>
            <person name="Stein L.D."/>
            <person name="Bao Z."/>
            <person name="Blasiar D."/>
            <person name="Blumenthal T."/>
            <person name="Brent M.R."/>
            <person name="Chen N."/>
            <person name="Chinwalla A."/>
            <person name="Clarke L."/>
            <person name="Clee C."/>
            <person name="Coghlan A."/>
            <person name="Coulson A."/>
            <person name="D'Eustachio P."/>
            <person name="Fitch D.H."/>
            <person name="Fulton L.A."/>
            <person name="Fulton R.E."/>
            <person name="Griffiths-Jones S."/>
            <person name="Harris T.W."/>
            <person name="Hillier L.W."/>
            <person name="Kamath R."/>
            <person name="Kuwabara P.E."/>
            <person name="Mardis E.R."/>
            <person name="Marra M.A."/>
            <person name="Miner T.L."/>
            <person name="Minx P."/>
            <person name="Mullikin J.C."/>
            <person name="Plumb R.W."/>
            <person name="Rogers J."/>
            <person name="Schein J.E."/>
            <person name="Sohrmann M."/>
            <person name="Spieth J."/>
            <person name="Stajich J.E."/>
            <person name="Wei C."/>
            <person name="Willey D."/>
            <person name="Wilson R.K."/>
            <person name="Durbin R."/>
            <person name="Waterston R.H."/>
        </authorList>
    </citation>
    <scope>NUCLEOTIDE SEQUENCE [LARGE SCALE GENOMIC DNA]</scope>
    <source>
        <strain evidence="4 5">AF16</strain>
    </source>
</reference>
<dbReference type="InterPro" id="IPR043502">
    <property type="entry name" value="DNA/RNA_pol_sf"/>
</dbReference>
<feature type="region of interest" description="Disordered" evidence="2">
    <location>
        <begin position="207"/>
        <end position="232"/>
    </location>
</feature>
<evidence type="ECO:0000259" key="3">
    <source>
        <dbReference type="PROSITE" id="PS50994"/>
    </source>
</evidence>
<dbReference type="GeneID" id="68917759"/>
<gene>
    <name evidence="4" type="ORF">CBG26278</name>
    <name evidence="4" type="ORF">CBG_26278</name>
</gene>
<feature type="compositionally biased region" description="Pro residues" evidence="2">
    <location>
        <begin position="880"/>
        <end position="899"/>
    </location>
</feature>
<dbReference type="STRING" id="6238.B6IJI3"/>
<dbReference type="KEGG" id="cbr:CBG_26278"/>
<evidence type="ECO:0000313" key="5">
    <source>
        <dbReference type="Proteomes" id="UP000008549"/>
    </source>
</evidence>
<dbReference type="InterPro" id="IPR001584">
    <property type="entry name" value="Integrase_cat-core"/>
</dbReference>
<reference evidence="4 5" key="2">
    <citation type="journal article" date="2011" name="PLoS Genet.">
        <title>Caenorhabditis briggsae recombinant inbred line genotypes reveal inter-strain incompatibility and the evolution of recombination.</title>
        <authorList>
            <person name="Ross J.A."/>
            <person name="Koboldt D.C."/>
            <person name="Staisch J.E."/>
            <person name="Chamberlin H.M."/>
            <person name="Gupta B.P."/>
            <person name="Miller R.D."/>
            <person name="Baird S.E."/>
            <person name="Haag E.S."/>
        </authorList>
    </citation>
    <scope>NUCLEOTIDE SEQUENCE [LARGE SCALE GENOMIC DNA]</scope>
    <source>
        <strain evidence="4 5">AF16</strain>
    </source>
</reference>
<evidence type="ECO:0000256" key="1">
    <source>
        <dbReference type="ARBA" id="ARBA00023268"/>
    </source>
</evidence>
<dbReference type="Gene3D" id="3.30.70.270">
    <property type="match status" value="1"/>
</dbReference>
<dbReference type="HOGENOM" id="CLU_000384_9_9_1"/>
<dbReference type="GO" id="GO:0015074">
    <property type="term" value="P:DNA integration"/>
    <property type="evidence" value="ECO:0007669"/>
    <property type="project" value="InterPro"/>
</dbReference>
<feature type="compositionally biased region" description="Polar residues" evidence="2">
    <location>
        <begin position="208"/>
        <end position="226"/>
    </location>
</feature>
<dbReference type="SUPFAM" id="SSF53098">
    <property type="entry name" value="Ribonuclease H-like"/>
    <property type="match status" value="1"/>
</dbReference>
<dbReference type="InParanoid" id="B6IJI3"/>
<proteinExistence type="predicted"/>
<keyword evidence="1" id="KW-0511">Multifunctional enzyme</keyword>
<dbReference type="OMA" id="FRCWISM"/>
<dbReference type="SUPFAM" id="SSF56672">
    <property type="entry name" value="DNA/RNA polymerases"/>
    <property type="match status" value="1"/>
</dbReference>
<accession>B6IJI3</accession>
<dbReference type="FunFam" id="3.30.420.10:FF:000131">
    <property type="entry name" value="Protein CBG26278"/>
    <property type="match status" value="1"/>
</dbReference>
<evidence type="ECO:0000313" key="4">
    <source>
        <dbReference type="EMBL" id="CAS00063.1"/>
    </source>
</evidence>
<dbReference type="PANTHER" id="PTHR37984">
    <property type="entry name" value="PROTEIN CBG26694"/>
    <property type="match status" value="1"/>
</dbReference>
<dbReference type="InterPro" id="IPR055510">
    <property type="entry name" value="DUF7083"/>
</dbReference>
<feature type="region of interest" description="Disordered" evidence="2">
    <location>
        <begin position="873"/>
        <end position="924"/>
    </location>
</feature>
<dbReference type="Pfam" id="PF23309">
    <property type="entry name" value="DUF7083"/>
    <property type="match status" value="1"/>
</dbReference>
<dbReference type="InterPro" id="IPR050951">
    <property type="entry name" value="Retrovirus_Pol_polyprotein"/>
</dbReference>
<dbReference type="eggNOG" id="KOG0017">
    <property type="taxonomic scope" value="Eukaryota"/>
</dbReference>
<dbReference type="AlphaFoldDB" id="B6IJI3"/>
<dbReference type="InterPro" id="IPR036397">
    <property type="entry name" value="RNaseH_sf"/>
</dbReference>
<dbReference type="RefSeq" id="XP_045099623.1">
    <property type="nucleotide sequence ID" value="XM_045235175.1"/>
</dbReference>
<dbReference type="CDD" id="cd09274">
    <property type="entry name" value="RNase_HI_RT_Ty3"/>
    <property type="match status" value="1"/>
</dbReference>
<dbReference type="GO" id="GO:0042575">
    <property type="term" value="C:DNA polymerase complex"/>
    <property type="evidence" value="ECO:0007669"/>
    <property type="project" value="UniProtKB-ARBA"/>
</dbReference>
<dbReference type="InterPro" id="IPR041577">
    <property type="entry name" value="RT_RNaseH_2"/>
</dbReference>
<dbReference type="InterPro" id="IPR043128">
    <property type="entry name" value="Rev_trsase/Diguanyl_cyclase"/>
</dbReference>
<keyword evidence="5" id="KW-1185">Reference proteome</keyword>
<evidence type="ECO:0000256" key="2">
    <source>
        <dbReference type="SAM" id="MobiDB-lite"/>
    </source>
</evidence>
<dbReference type="Pfam" id="PF17919">
    <property type="entry name" value="RT_RNaseH_2"/>
    <property type="match status" value="1"/>
</dbReference>
<name>B6IJI3_CAEBR</name>
<dbReference type="EMBL" id="HE600932">
    <property type="protein sequence ID" value="CAS00063.1"/>
    <property type="molecule type" value="Genomic_DNA"/>
</dbReference>
<organism evidence="4 5">
    <name type="scientific">Caenorhabditis briggsae</name>
    <dbReference type="NCBI Taxonomy" id="6238"/>
    <lineage>
        <taxon>Eukaryota</taxon>
        <taxon>Metazoa</taxon>
        <taxon>Ecdysozoa</taxon>
        <taxon>Nematoda</taxon>
        <taxon>Chromadorea</taxon>
        <taxon>Rhabditida</taxon>
        <taxon>Rhabditina</taxon>
        <taxon>Rhabditomorpha</taxon>
        <taxon>Rhabditoidea</taxon>
        <taxon>Rhabditidae</taxon>
        <taxon>Peloderinae</taxon>
        <taxon>Caenorhabditis</taxon>
    </lineage>
</organism>
<dbReference type="GO" id="GO:0003824">
    <property type="term" value="F:catalytic activity"/>
    <property type="evidence" value="ECO:0007669"/>
    <property type="project" value="UniProtKB-KW"/>
</dbReference>
<dbReference type="PANTHER" id="PTHR37984:SF5">
    <property type="entry name" value="PROTEIN NYNRIN-LIKE"/>
    <property type="match status" value="1"/>
</dbReference>
<feature type="domain" description="Integrase catalytic" evidence="3">
    <location>
        <begin position="607"/>
        <end position="759"/>
    </location>
</feature>
<dbReference type="Proteomes" id="UP000008549">
    <property type="component" value="Unassembled WGS sequence"/>
</dbReference>
<protein>
    <submittedName>
        <fullName evidence="4">Protein CBG26278</fullName>
    </submittedName>
</protein>
<dbReference type="Gene3D" id="3.30.420.10">
    <property type="entry name" value="Ribonuclease H-like superfamily/Ribonuclease H"/>
    <property type="match status" value="1"/>
</dbReference>
<dbReference type="Pfam" id="PF00665">
    <property type="entry name" value="rve"/>
    <property type="match status" value="1"/>
</dbReference>
<sequence length="924" mass="104697">MPPPGDTTTGDQATELADLTKQIGLLVNTFAKLAQASANAPLTTTPTSGHNLLVESISKRIPIFTYDPDDDQTFDTWYARYEDVLTKDGESLEEGEKSRVILSKLSSKEYSHFTNRILPKLPNELNFAELISKLRETFKSTSSIFRKRQDFLRTEYFGGAIEEYTGQVLRKFTSSEFKKMTDDQVCCMDQVDGYGSRRHFDQYKRLESTGSPSTTSTHNPSQISKSSTDKGQRIFPMQFRHKRKRCFGTSTCRRNGYTPRNRLDLQGSYALENPKSTNLRSKFRCWISMRLPGQTREQLKSNLEKEFNNVFQPGLGKCTKTKASILLKPGAQPVLFKFRPPLDALTKTDAEFKWTSECQSSFDNIKQMLQSDLLLTHYDPKLPIIVAADACQYGIGAVISHRFPDGSEKAIYHISKALTAPQRNYSQIEKEAFGLITAVTKFHKFIHGRHFTLKTDHKPLLSIFGEKKGIPIYSANRLQRWATILLNYDFTIEYVNTHDFGQADALSRLISEQIQQKECEDRVIAQVEMDVITNLVNTCEQLPVTAEMVKDYSKKDTLLAENETVGSNSCLLAVNLTKTLRTSTEAVISVRQCRRIPSSNTLCSWTISTKPWQRVHVDYAGPVEGTYYLVVVDSFSKWPEIVPTTSTSAATINILRKMFAQFGDPETLVTDNGTQFTSAQFHDFCKDRGIQHTRSAPFHPQSNGQAERFVDTLKRALGKLKGEGNPDASLYLSLQSYRSSPCTASPNGSSPAENFIGRKIRTFLDQLLPTDQLPNSHDTEMEKQFNNQHGARCRNFNVGDKVYVKDYRSINTTTWIPGTIQRRIGRTMYRVTVENNNFWIRHTNQLRRRDTPTSFDVPLDTMDTMDAIDWTPLSTTWPDRSPPTPAPILPGSPTAPSPKPIRKSTCTVKPTPKFVMKPNKKSYH</sequence>